<proteinExistence type="predicted"/>
<evidence type="ECO:0000313" key="2">
    <source>
        <dbReference type="Proteomes" id="UP000828048"/>
    </source>
</evidence>
<sequence length="513" mass="58061">MADRGKQPVQGDWVTVARRAHPREEKTYVVFAGFQPGIYKTWEECHPQVNHFPGACYKSYDSMTKARRAWYSRPPMVSAQQMEFTPPMVIPPVRPIGVPMNIMSEPEIKDFYNPGIPSPVYEHLNAVWKGMAGLADELAKQAETNPLQSKFVIPNLDPEEYWMESLLRLSQHAAQIQGTVPTPFMVTDGRRIFVTNFPISYERTEEQIQEVEALLNNIKKRQNLDLPMELTIQADSIEEDRNMQFSQDPNSPVSSEHYDGVDPTKPVGWWDGGEILGGRDEVAGGTWLACSRGGRLAFITNVLELHTLPEAKSRGDLPARFLESGKSPREFAEEVAREGHHYNGFNLIVADLSSKAMVYVSNRPKGEPISIQVVPPGTHVLSNAKLNSPWHKVQRLKVNFNDLVGEYGKGEIPVNEMVAKQMRDRVKAEESKLPHICSLDWELSLSSIFVEFDTPLGRYGTRSIAALTVRDGGEVNFYEMYLESGKWREQTVTYQIGKPKKMDIEKMPDSMHL</sequence>
<dbReference type="EMBL" id="CM037157">
    <property type="protein sequence ID" value="KAH7849155.1"/>
    <property type="molecule type" value="Genomic_DNA"/>
</dbReference>
<evidence type="ECO:0000313" key="1">
    <source>
        <dbReference type="EMBL" id="KAH7849155.1"/>
    </source>
</evidence>
<name>A0ACB7Y6Q6_9ERIC</name>
<comment type="caution">
    <text evidence="1">The sequence shown here is derived from an EMBL/GenBank/DDBJ whole genome shotgun (WGS) entry which is preliminary data.</text>
</comment>
<accession>A0ACB7Y6Q6</accession>
<dbReference type="Proteomes" id="UP000828048">
    <property type="component" value="Chromosome 7"/>
</dbReference>
<keyword evidence="2" id="KW-1185">Reference proteome</keyword>
<organism evidence="1 2">
    <name type="scientific">Vaccinium darrowii</name>
    <dbReference type="NCBI Taxonomy" id="229202"/>
    <lineage>
        <taxon>Eukaryota</taxon>
        <taxon>Viridiplantae</taxon>
        <taxon>Streptophyta</taxon>
        <taxon>Embryophyta</taxon>
        <taxon>Tracheophyta</taxon>
        <taxon>Spermatophyta</taxon>
        <taxon>Magnoliopsida</taxon>
        <taxon>eudicotyledons</taxon>
        <taxon>Gunneridae</taxon>
        <taxon>Pentapetalae</taxon>
        <taxon>asterids</taxon>
        <taxon>Ericales</taxon>
        <taxon>Ericaceae</taxon>
        <taxon>Vaccinioideae</taxon>
        <taxon>Vaccinieae</taxon>
        <taxon>Vaccinium</taxon>
    </lineage>
</organism>
<reference evidence="1 2" key="1">
    <citation type="journal article" date="2021" name="Hortic Res">
        <title>High-quality reference genome and annotation aids understanding of berry development for evergreen blueberry (Vaccinium darrowii).</title>
        <authorList>
            <person name="Yu J."/>
            <person name="Hulse-Kemp A.M."/>
            <person name="Babiker E."/>
            <person name="Staton M."/>
        </authorList>
    </citation>
    <scope>NUCLEOTIDE SEQUENCE [LARGE SCALE GENOMIC DNA]</scope>
    <source>
        <strain evidence="2">cv. NJ 8807/NJ 8810</strain>
        <tissue evidence="1">Young leaf</tissue>
    </source>
</reference>
<gene>
    <name evidence="1" type="ORF">Vadar_013798</name>
</gene>
<protein>
    <submittedName>
        <fullName evidence="1">Uncharacterized protein</fullName>
    </submittedName>
</protein>